<protein>
    <submittedName>
        <fullName evidence="1">Uncharacterized protein</fullName>
    </submittedName>
</protein>
<dbReference type="AlphaFoldDB" id="A0A4Y2WA42"/>
<sequence length="120" mass="13855">MKTYVVRYVTRVAVFTHTTFRDKSTTPLHSLMGNHETVPQPQPLDPFIILYFHMKAFEFLTCPECYWTLISPFERDISRNQTGAVRLYNLQFANLFCLVRSVAAGSYYGRTSVAEGKVSY</sequence>
<keyword evidence="2" id="KW-1185">Reference proteome</keyword>
<name>A0A4Y2WA42_ARAVE</name>
<reference evidence="1 2" key="1">
    <citation type="journal article" date="2019" name="Sci. Rep.">
        <title>Orb-weaving spider Araneus ventricosus genome elucidates the spidroin gene catalogue.</title>
        <authorList>
            <person name="Kono N."/>
            <person name="Nakamura H."/>
            <person name="Ohtoshi R."/>
            <person name="Moran D.A.P."/>
            <person name="Shinohara A."/>
            <person name="Yoshida Y."/>
            <person name="Fujiwara M."/>
            <person name="Mori M."/>
            <person name="Tomita M."/>
            <person name="Arakawa K."/>
        </authorList>
    </citation>
    <scope>NUCLEOTIDE SEQUENCE [LARGE SCALE GENOMIC DNA]</scope>
</reference>
<organism evidence="1 2">
    <name type="scientific">Araneus ventricosus</name>
    <name type="common">Orbweaver spider</name>
    <name type="synonym">Epeira ventricosa</name>
    <dbReference type="NCBI Taxonomy" id="182803"/>
    <lineage>
        <taxon>Eukaryota</taxon>
        <taxon>Metazoa</taxon>
        <taxon>Ecdysozoa</taxon>
        <taxon>Arthropoda</taxon>
        <taxon>Chelicerata</taxon>
        <taxon>Arachnida</taxon>
        <taxon>Araneae</taxon>
        <taxon>Araneomorphae</taxon>
        <taxon>Entelegynae</taxon>
        <taxon>Araneoidea</taxon>
        <taxon>Araneidae</taxon>
        <taxon>Araneus</taxon>
    </lineage>
</organism>
<dbReference type="EMBL" id="BGPR01057558">
    <property type="protein sequence ID" value="GBO33852.1"/>
    <property type="molecule type" value="Genomic_DNA"/>
</dbReference>
<gene>
    <name evidence="1" type="ORF">AVEN_21460_1</name>
</gene>
<comment type="caution">
    <text evidence="1">The sequence shown here is derived from an EMBL/GenBank/DDBJ whole genome shotgun (WGS) entry which is preliminary data.</text>
</comment>
<accession>A0A4Y2WA42</accession>
<dbReference type="Proteomes" id="UP000499080">
    <property type="component" value="Unassembled WGS sequence"/>
</dbReference>
<evidence type="ECO:0000313" key="1">
    <source>
        <dbReference type="EMBL" id="GBO33852.1"/>
    </source>
</evidence>
<proteinExistence type="predicted"/>
<evidence type="ECO:0000313" key="2">
    <source>
        <dbReference type="Proteomes" id="UP000499080"/>
    </source>
</evidence>